<evidence type="ECO:0000256" key="8">
    <source>
        <dbReference type="SAM" id="SignalP"/>
    </source>
</evidence>
<sequence>MQTSVLLLPLVPLLAAGGPLPPPAGAPDTLRLVHVLYRHGARSPVIDYPTDPNADPWPIGLGQLTSEGKQNQLELGRFLRGRYDGFLPELYHMNYTRVEATDVDRCLMSAQANLAGLFPPRGEDVWDAEIAWQPIPVHTVPVEDDLKLKTYKVSCPVYLQERDRVFASDEMAAIDADNSALYAYLTEYSGLDVSSVDSAGDLYDTLWIDDGHNRTVPEWARAVPPGCAAPAFPDLLRPLRDLQFALYGVTPLLRRLGGGPLLKDMLEHMQDSVDGRLEPPSRKLFAYSGHDNNVACLLTTLGLYNGLAPPLACAVLVELHEEPEVGPTVQLFYRNDTTAEPYPLQLPGCQLSCPWDTFVQLTADVVPGDVRAECGL</sequence>
<evidence type="ECO:0000313" key="10">
    <source>
        <dbReference type="Proteomes" id="UP000440578"/>
    </source>
</evidence>
<evidence type="ECO:0000256" key="3">
    <source>
        <dbReference type="ARBA" id="ARBA00012646"/>
    </source>
</evidence>
<proteinExistence type="inferred from homology"/>
<dbReference type="PANTHER" id="PTHR11567:SF211">
    <property type="entry name" value="PROSTATIC ACID PHOSPHATASE"/>
    <property type="match status" value="1"/>
</dbReference>
<dbReference type="Gene3D" id="3.40.50.1240">
    <property type="entry name" value="Phosphoglycerate mutase-like"/>
    <property type="match status" value="1"/>
</dbReference>
<dbReference type="CDD" id="cd07061">
    <property type="entry name" value="HP_HAP_like"/>
    <property type="match status" value="1"/>
</dbReference>
<comment type="caution">
    <text evidence="9">The sequence shown here is derived from an EMBL/GenBank/DDBJ whole genome shotgun (WGS) entry which is preliminary data.</text>
</comment>
<protein>
    <recommendedName>
        <fullName evidence="3">acid phosphatase</fullName>
        <ecNumber evidence="3">3.1.3.2</ecNumber>
    </recommendedName>
</protein>
<evidence type="ECO:0000256" key="5">
    <source>
        <dbReference type="ARBA" id="ARBA00022801"/>
    </source>
</evidence>
<feature type="signal peptide" evidence="8">
    <location>
        <begin position="1"/>
        <end position="17"/>
    </location>
</feature>
<gene>
    <name evidence="9" type="primary">acp2_3</name>
    <name evidence="9" type="ORF">FJT64_002742</name>
</gene>
<dbReference type="EMBL" id="VIIS01000836">
    <property type="protein sequence ID" value="KAF0304547.1"/>
    <property type="molecule type" value="Genomic_DNA"/>
</dbReference>
<keyword evidence="5" id="KW-0378">Hydrolase</keyword>
<evidence type="ECO:0000256" key="4">
    <source>
        <dbReference type="ARBA" id="ARBA00022729"/>
    </source>
</evidence>
<accession>A0A6A4W9V5</accession>
<evidence type="ECO:0000256" key="2">
    <source>
        <dbReference type="ARBA" id="ARBA00005375"/>
    </source>
</evidence>
<evidence type="ECO:0000256" key="1">
    <source>
        <dbReference type="ARBA" id="ARBA00000032"/>
    </source>
</evidence>
<reference evidence="9 10" key="1">
    <citation type="submission" date="2019-07" db="EMBL/GenBank/DDBJ databases">
        <title>Draft genome assembly of a fouling barnacle, Amphibalanus amphitrite (Darwin, 1854): The first reference genome for Thecostraca.</title>
        <authorList>
            <person name="Kim W."/>
        </authorList>
    </citation>
    <scope>NUCLEOTIDE SEQUENCE [LARGE SCALE GENOMIC DNA]</scope>
    <source>
        <strain evidence="9">SNU_AA5</strain>
        <tissue evidence="9">Soma without cirri and trophi</tissue>
    </source>
</reference>
<dbReference type="InterPro" id="IPR033379">
    <property type="entry name" value="Acid_Pase_AS"/>
</dbReference>
<comment type="catalytic activity">
    <reaction evidence="1">
        <text>a phosphate monoester + H2O = an alcohol + phosphate</text>
        <dbReference type="Rhea" id="RHEA:15017"/>
        <dbReference type="ChEBI" id="CHEBI:15377"/>
        <dbReference type="ChEBI" id="CHEBI:30879"/>
        <dbReference type="ChEBI" id="CHEBI:43474"/>
        <dbReference type="ChEBI" id="CHEBI:67140"/>
        <dbReference type="EC" id="3.1.3.2"/>
    </reaction>
</comment>
<dbReference type="SUPFAM" id="SSF53254">
    <property type="entry name" value="Phosphoglycerate mutase-like"/>
    <property type="match status" value="1"/>
</dbReference>
<evidence type="ECO:0000256" key="6">
    <source>
        <dbReference type="ARBA" id="ARBA00023157"/>
    </source>
</evidence>
<keyword evidence="10" id="KW-1185">Reference proteome</keyword>
<dbReference type="InterPro" id="IPR029033">
    <property type="entry name" value="His_PPase_superfam"/>
</dbReference>
<dbReference type="AlphaFoldDB" id="A0A6A4W9V5"/>
<dbReference type="PANTHER" id="PTHR11567">
    <property type="entry name" value="ACID PHOSPHATASE-RELATED"/>
    <property type="match status" value="1"/>
</dbReference>
<organism evidence="9 10">
    <name type="scientific">Amphibalanus amphitrite</name>
    <name type="common">Striped barnacle</name>
    <name type="synonym">Balanus amphitrite</name>
    <dbReference type="NCBI Taxonomy" id="1232801"/>
    <lineage>
        <taxon>Eukaryota</taxon>
        <taxon>Metazoa</taxon>
        <taxon>Ecdysozoa</taxon>
        <taxon>Arthropoda</taxon>
        <taxon>Crustacea</taxon>
        <taxon>Multicrustacea</taxon>
        <taxon>Cirripedia</taxon>
        <taxon>Thoracica</taxon>
        <taxon>Thoracicalcarea</taxon>
        <taxon>Balanomorpha</taxon>
        <taxon>Balanoidea</taxon>
        <taxon>Balanidae</taxon>
        <taxon>Amphibalaninae</taxon>
        <taxon>Amphibalanus</taxon>
    </lineage>
</organism>
<dbReference type="OrthoDB" id="10257284at2759"/>
<dbReference type="InterPro" id="IPR050645">
    <property type="entry name" value="Histidine_acid_phosphatase"/>
</dbReference>
<evidence type="ECO:0000256" key="7">
    <source>
        <dbReference type="ARBA" id="ARBA00023180"/>
    </source>
</evidence>
<dbReference type="PROSITE" id="PS00616">
    <property type="entry name" value="HIS_ACID_PHOSPHAT_1"/>
    <property type="match status" value="1"/>
</dbReference>
<evidence type="ECO:0000313" key="9">
    <source>
        <dbReference type="EMBL" id="KAF0304547.1"/>
    </source>
</evidence>
<keyword evidence="6" id="KW-1015">Disulfide bond</keyword>
<keyword evidence="4 8" id="KW-0732">Signal</keyword>
<dbReference type="GO" id="GO:0003993">
    <property type="term" value="F:acid phosphatase activity"/>
    <property type="evidence" value="ECO:0007669"/>
    <property type="project" value="UniProtKB-EC"/>
</dbReference>
<dbReference type="Pfam" id="PF00328">
    <property type="entry name" value="His_Phos_2"/>
    <property type="match status" value="1"/>
</dbReference>
<name>A0A6A4W9V5_AMPAM</name>
<feature type="chain" id="PRO_5025549352" description="acid phosphatase" evidence="8">
    <location>
        <begin position="18"/>
        <end position="376"/>
    </location>
</feature>
<dbReference type="PROSITE" id="PS00778">
    <property type="entry name" value="HIS_ACID_PHOSPHAT_2"/>
    <property type="match status" value="1"/>
</dbReference>
<dbReference type="EC" id="3.1.3.2" evidence="3"/>
<keyword evidence="7" id="KW-0325">Glycoprotein</keyword>
<comment type="similarity">
    <text evidence="2">Belongs to the histidine acid phosphatase family.</text>
</comment>
<dbReference type="Proteomes" id="UP000440578">
    <property type="component" value="Unassembled WGS sequence"/>
</dbReference>
<dbReference type="InterPro" id="IPR000560">
    <property type="entry name" value="His_Pase_clade-2"/>
</dbReference>